<dbReference type="PRINTS" id="PR00081">
    <property type="entry name" value="GDHRDH"/>
</dbReference>
<dbReference type="InterPro" id="IPR052992">
    <property type="entry name" value="SDR_member_12"/>
</dbReference>
<dbReference type="EMBL" id="CAJHNH020008505">
    <property type="protein sequence ID" value="CAG5136214.1"/>
    <property type="molecule type" value="Genomic_DNA"/>
</dbReference>
<evidence type="ECO:0000313" key="2">
    <source>
        <dbReference type="Proteomes" id="UP000678393"/>
    </source>
</evidence>
<dbReference type="InterPro" id="IPR002347">
    <property type="entry name" value="SDR_fam"/>
</dbReference>
<gene>
    <name evidence="1" type="ORF">CUNI_LOCUS21772</name>
</gene>
<name>A0A8S4A4R6_9EUPU</name>
<dbReference type="Proteomes" id="UP000678393">
    <property type="component" value="Unassembled WGS sequence"/>
</dbReference>
<dbReference type="AlphaFoldDB" id="A0A8S4A4R6"/>
<reference evidence="1" key="1">
    <citation type="submission" date="2021-04" db="EMBL/GenBank/DDBJ databases">
        <authorList>
            <consortium name="Molecular Ecology Group"/>
        </authorList>
    </citation>
    <scope>NUCLEOTIDE SEQUENCE</scope>
</reference>
<dbReference type="PANTHER" id="PTHR44656:SF7">
    <property type="entry name" value="DEHYDROGENASE_REDUCTASE SDR FAMILY MEMBER 12"/>
    <property type="match status" value="1"/>
</dbReference>
<dbReference type="Gene3D" id="3.40.50.720">
    <property type="entry name" value="NAD(P)-binding Rossmann-like Domain"/>
    <property type="match status" value="1"/>
</dbReference>
<accession>A0A8S4A4R6</accession>
<dbReference type="InterPro" id="IPR036291">
    <property type="entry name" value="NAD(P)-bd_dom_sf"/>
</dbReference>
<dbReference type="OrthoDB" id="417891at2759"/>
<dbReference type="PANTHER" id="PTHR44656">
    <property type="entry name" value="DEHYDROGENASE/REDUCTASE SDR FAMILY MEMBER 12"/>
    <property type="match status" value="1"/>
</dbReference>
<sequence length="323" mass="35929">MSIYRSVTWFVKGLREYTKGGYQSASKHFNSSDLDVDIAHRSYMITGANSGIGRFVALTIAKKGGTVHLVCRNKDRGEAAQKDIREQARNENVHLHIVDLSRPAQIVAFTEQFKNSGQTLNVLINNAGVLVNGDQRQVTEDGLETTFATNTLGVHMLTKGLIPVLKNAEDPRVITVSSGGMLVQKLDVKDLQFERMTKFDGTLAYSQTKRQEVVLTSLYAKLYPEIHFSSMHPGWVDTPGVQTSLPQFYEKMKDKLRSEEQGADTVIWLAVSPAATKHGSGLFFQDRTPVSTHLPLAWTKSSPAEEQELISKLDELAQKYTTV</sequence>
<dbReference type="Pfam" id="PF00106">
    <property type="entry name" value="adh_short"/>
    <property type="match status" value="1"/>
</dbReference>
<keyword evidence="2" id="KW-1185">Reference proteome</keyword>
<organism evidence="1 2">
    <name type="scientific">Candidula unifasciata</name>
    <dbReference type="NCBI Taxonomy" id="100452"/>
    <lineage>
        <taxon>Eukaryota</taxon>
        <taxon>Metazoa</taxon>
        <taxon>Spiralia</taxon>
        <taxon>Lophotrochozoa</taxon>
        <taxon>Mollusca</taxon>
        <taxon>Gastropoda</taxon>
        <taxon>Heterobranchia</taxon>
        <taxon>Euthyneura</taxon>
        <taxon>Panpulmonata</taxon>
        <taxon>Eupulmonata</taxon>
        <taxon>Stylommatophora</taxon>
        <taxon>Helicina</taxon>
        <taxon>Helicoidea</taxon>
        <taxon>Geomitridae</taxon>
        <taxon>Candidula</taxon>
    </lineage>
</organism>
<evidence type="ECO:0000313" key="1">
    <source>
        <dbReference type="EMBL" id="CAG5136214.1"/>
    </source>
</evidence>
<protein>
    <recommendedName>
        <fullName evidence="3">Dehydrogenase/reductase SDR family member 12</fullName>
    </recommendedName>
</protein>
<proteinExistence type="predicted"/>
<dbReference type="SUPFAM" id="SSF51735">
    <property type="entry name" value="NAD(P)-binding Rossmann-fold domains"/>
    <property type="match status" value="1"/>
</dbReference>
<evidence type="ECO:0008006" key="3">
    <source>
        <dbReference type="Google" id="ProtNLM"/>
    </source>
</evidence>
<comment type="caution">
    <text evidence="1">The sequence shown here is derived from an EMBL/GenBank/DDBJ whole genome shotgun (WGS) entry which is preliminary data.</text>
</comment>